<evidence type="ECO:0000256" key="1">
    <source>
        <dbReference type="SAM" id="MobiDB-lite"/>
    </source>
</evidence>
<accession>A0AAV4HQ27</accession>
<evidence type="ECO:0000313" key="2">
    <source>
        <dbReference type="EMBL" id="GFR98670.1"/>
    </source>
</evidence>
<comment type="caution">
    <text evidence="2">The sequence shown here is derived from an EMBL/GenBank/DDBJ whole genome shotgun (WGS) entry which is preliminary data.</text>
</comment>
<feature type="region of interest" description="Disordered" evidence="1">
    <location>
        <begin position="153"/>
        <end position="181"/>
    </location>
</feature>
<name>A0AAV4HQ27_9GAST</name>
<feature type="region of interest" description="Disordered" evidence="1">
    <location>
        <begin position="56"/>
        <end position="87"/>
    </location>
</feature>
<gene>
    <name evidence="2" type="ORF">ElyMa_004508200</name>
</gene>
<keyword evidence="3" id="KW-1185">Reference proteome</keyword>
<dbReference type="AlphaFoldDB" id="A0AAV4HQ27"/>
<organism evidence="2 3">
    <name type="scientific">Elysia marginata</name>
    <dbReference type="NCBI Taxonomy" id="1093978"/>
    <lineage>
        <taxon>Eukaryota</taxon>
        <taxon>Metazoa</taxon>
        <taxon>Spiralia</taxon>
        <taxon>Lophotrochozoa</taxon>
        <taxon>Mollusca</taxon>
        <taxon>Gastropoda</taxon>
        <taxon>Heterobranchia</taxon>
        <taxon>Euthyneura</taxon>
        <taxon>Panpulmonata</taxon>
        <taxon>Sacoglossa</taxon>
        <taxon>Placobranchoidea</taxon>
        <taxon>Plakobranchidae</taxon>
        <taxon>Elysia</taxon>
    </lineage>
</organism>
<reference evidence="2 3" key="1">
    <citation type="journal article" date="2021" name="Elife">
        <title>Chloroplast acquisition without the gene transfer in kleptoplastic sea slugs, Plakobranchus ocellatus.</title>
        <authorList>
            <person name="Maeda T."/>
            <person name="Takahashi S."/>
            <person name="Yoshida T."/>
            <person name="Shimamura S."/>
            <person name="Takaki Y."/>
            <person name="Nagai Y."/>
            <person name="Toyoda A."/>
            <person name="Suzuki Y."/>
            <person name="Arimoto A."/>
            <person name="Ishii H."/>
            <person name="Satoh N."/>
            <person name="Nishiyama T."/>
            <person name="Hasebe M."/>
            <person name="Maruyama T."/>
            <person name="Minagawa J."/>
            <person name="Obokata J."/>
            <person name="Shigenobu S."/>
        </authorList>
    </citation>
    <scope>NUCLEOTIDE SEQUENCE [LARGE SCALE GENOMIC DNA]</scope>
</reference>
<proteinExistence type="predicted"/>
<evidence type="ECO:0000313" key="3">
    <source>
        <dbReference type="Proteomes" id="UP000762676"/>
    </source>
</evidence>
<sequence>MKSSSSDYALLEQTKATRATLVVVMAGKDRVSSAAIGDVYGFSNGAVGRHGVFKLKSSSRNRTSPSQSEEDLLQHTGKDQSAPIRTYGKSDSLSDLCPVSWSGESSDCLANTLILLGGSTSAPALTNPVPCELPLKRVTYEKKSVRLQAPIIVIDEPSDEEDNGGNDDQDSDSTGSDMDLDRYYANQEVLSEWEEILQDLRVTEL</sequence>
<dbReference type="Proteomes" id="UP000762676">
    <property type="component" value="Unassembled WGS sequence"/>
</dbReference>
<protein>
    <submittedName>
        <fullName evidence="2">Uncharacterized protein</fullName>
    </submittedName>
</protein>
<dbReference type="EMBL" id="BMAT01009103">
    <property type="protein sequence ID" value="GFR98670.1"/>
    <property type="molecule type" value="Genomic_DNA"/>
</dbReference>
<feature type="compositionally biased region" description="Acidic residues" evidence="1">
    <location>
        <begin position="156"/>
        <end position="171"/>
    </location>
</feature>